<evidence type="ECO:0000313" key="2">
    <source>
        <dbReference type="EMBL" id="WVZ01492.1"/>
    </source>
</evidence>
<protein>
    <submittedName>
        <fullName evidence="2">Uncharacterized protein</fullName>
    </submittedName>
</protein>
<sequence>MLRFTSSSSFLAYATSRSERKDRKKEYCASKLFHSKFIVWRDGSEGSHRQRGAAGLGDGSTGRTDGGGQRRRLRSVVKGGHLAVDLLAVKISVVVAGGANHGLQSVVLGCRYELIAFIDSVAIEADGVVLLAFSVPYRNDAKRPLSSLAVDF</sequence>
<dbReference type="AlphaFoldDB" id="A0AAQ3N2T3"/>
<name>A0AAQ3N2T3_VIGMU</name>
<gene>
    <name evidence="2" type="ORF">V8G54_027561</name>
</gene>
<accession>A0AAQ3N2T3</accession>
<reference evidence="2 3" key="1">
    <citation type="journal article" date="2023" name="Life. Sci Alliance">
        <title>Evolutionary insights into 3D genome organization and epigenetic landscape of Vigna mungo.</title>
        <authorList>
            <person name="Junaid A."/>
            <person name="Singh B."/>
            <person name="Bhatia S."/>
        </authorList>
    </citation>
    <scope>NUCLEOTIDE SEQUENCE [LARGE SCALE GENOMIC DNA]</scope>
    <source>
        <strain evidence="2">Urdbean</strain>
    </source>
</reference>
<organism evidence="2 3">
    <name type="scientific">Vigna mungo</name>
    <name type="common">Black gram</name>
    <name type="synonym">Phaseolus mungo</name>
    <dbReference type="NCBI Taxonomy" id="3915"/>
    <lineage>
        <taxon>Eukaryota</taxon>
        <taxon>Viridiplantae</taxon>
        <taxon>Streptophyta</taxon>
        <taxon>Embryophyta</taxon>
        <taxon>Tracheophyta</taxon>
        <taxon>Spermatophyta</taxon>
        <taxon>Magnoliopsida</taxon>
        <taxon>eudicotyledons</taxon>
        <taxon>Gunneridae</taxon>
        <taxon>Pentapetalae</taxon>
        <taxon>rosids</taxon>
        <taxon>fabids</taxon>
        <taxon>Fabales</taxon>
        <taxon>Fabaceae</taxon>
        <taxon>Papilionoideae</taxon>
        <taxon>50 kb inversion clade</taxon>
        <taxon>NPAAA clade</taxon>
        <taxon>indigoferoid/millettioid clade</taxon>
        <taxon>Phaseoleae</taxon>
        <taxon>Vigna</taxon>
    </lineage>
</organism>
<feature type="region of interest" description="Disordered" evidence="1">
    <location>
        <begin position="46"/>
        <end position="71"/>
    </location>
</feature>
<proteinExistence type="predicted"/>
<dbReference type="Proteomes" id="UP001374535">
    <property type="component" value="Chromosome 8"/>
</dbReference>
<evidence type="ECO:0000256" key="1">
    <source>
        <dbReference type="SAM" id="MobiDB-lite"/>
    </source>
</evidence>
<keyword evidence="3" id="KW-1185">Reference proteome</keyword>
<feature type="compositionally biased region" description="Gly residues" evidence="1">
    <location>
        <begin position="54"/>
        <end position="67"/>
    </location>
</feature>
<evidence type="ECO:0000313" key="3">
    <source>
        <dbReference type="Proteomes" id="UP001374535"/>
    </source>
</evidence>
<dbReference type="EMBL" id="CP144693">
    <property type="protein sequence ID" value="WVZ01492.1"/>
    <property type="molecule type" value="Genomic_DNA"/>
</dbReference>